<dbReference type="AlphaFoldDB" id="A0A212J168"/>
<dbReference type="EMBL" id="FLUO01000001">
    <property type="protein sequence ID" value="SBV93233.1"/>
    <property type="molecule type" value="Genomic_DNA"/>
</dbReference>
<evidence type="ECO:0000313" key="1">
    <source>
        <dbReference type="EMBL" id="SBV93233.1"/>
    </source>
</evidence>
<organism evidence="1">
    <name type="scientific">uncultured Alphaproteobacteria bacterium</name>
    <dbReference type="NCBI Taxonomy" id="91750"/>
    <lineage>
        <taxon>Bacteria</taxon>
        <taxon>Pseudomonadati</taxon>
        <taxon>Pseudomonadota</taxon>
        <taxon>Alphaproteobacteria</taxon>
        <taxon>environmental samples</taxon>
    </lineage>
</organism>
<protein>
    <submittedName>
        <fullName evidence="1">Uncharacterized protein</fullName>
    </submittedName>
</protein>
<sequence length="434" mass="46036">MANTFSAYTVYNYDGTGGHGMAGRVFDTGSVVTTFPNMTQNIANNINGDPKVEGVVQSGSNLDIVVTDYENGVTNRPVYVYNAVTGSLDTTVSGGWSNVDNLYTLVQLGSYLYAIDYDNARVVEIDPSTYAQTGISYTLAGSYVPSGYAARGQALIVIGSTLYGLFTFVDSGWSSWAPSLLVRFSITGGSSIGIASATNDTNANLAPNAFAMDVSGSDLYVAAIGGAQGSSGTPNAASRLQSIPYGATTLGTATVTDVMKPNNAGGTYPYEFRDISFNGGTAYVLMGTYNASWNLAGMLVSTTDFVNFTVIDDFSSGASGYFWMAQYTADNDRLWYAKGNRIVLYDASSTGTPVATMSFTASAPYNLIASGQAFDNLNDFAYVGPFSLTARTMRGYRSPLQASRTPRAARGRALAKGRPELLPEEFKQLDAEFA</sequence>
<dbReference type="SUPFAM" id="SSF63825">
    <property type="entry name" value="YWTD domain"/>
    <property type="match status" value="1"/>
</dbReference>
<gene>
    <name evidence="1" type="ORF">KL86APRO_10358</name>
</gene>
<name>A0A212J168_9PROT</name>
<reference evidence="1" key="1">
    <citation type="submission" date="2016-04" db="EMBL/GenBank/DDBJ databases">
        <authorList>
            <person name="Evans L.H."/>
            <person name="Alamgir A."/>
            <person name="Owens N."/>
            <person name="Weber N.D."/>
            <person name="Virtaneva K."/>
            <person name="Barbian K."/>
            <person name="Babar A."/>
            <person name="Rosenke K."/>
        </authorList>
    </citation>
    <scope>NUCLEOTIDE SEQUENCE</scope>
    <source>
        <strain evidence="1">86</strain>
    </source>
</reference>
<proteinExistence type="predicted"/>
<accession>A0A212J168</accession>